<dbReference type="PANTHER" id="PTHR14359:SF6">
    <property type="entry name" value="PHOSPHOPANTOTHENOYLCYSTEINE DECARBOXYLASE"/>
    <property type="match status" value="1"/>
</dbReference>
<comment type="caution">
    <text evidence="11">The sequence shown here is derived from an EMBL/GenBank/DDBJ whole genome shotgun (WGS) entry which is preliminary data.</text>
</comment>
<keyword evidence="3" id="KW-0285">Flavoprotein</keyword>
<dbReference type="PANTHER" id="PTHR14359">
    <property type="entry name" value="HOMO-OLIGOMERIC FLAVIN CONTAINING CYS DECARBOXYLASE FAMILY"/>
    <property type="match status" value="1"/>
</dbReference>
<evidence type="ECO:0000256" key="5">
    <source>
        <dbReference type="ARBA" id="ARBA00022993"/>
    </source>
</evidence>
<evidence type="ECO:0000313" key="11">
    <source>
        <dbReference type="EMBL" id="MED6134277.1"/>
    </source>
</evidence>
<name>A0ABU6SD94_9FABA</name>
<dbReference type="Gene3D" id="3.40.50.1950">
    <property type="entry name" value="Flavin prenyltransferase-like"/>
    <property type="match status" value="1"/>
</dbReference>
<comment type="similarity">
    <text evidence="6">Belongs to the HFCD (homooligomeric flavin containing Cys decarboxylase) superfamily.</text>
</comment>
<keyword evidence="3" id="KW-0288">FMN</keyword>
<dbReference type="EMBL" id="JASCZI010060585">
    <property type="protein sequence ID" value="MED6134277.1"/>
    <property type="molecule type" value="Genomic_DNA"/>
</dbReference>
<evidence type="ECO:0000256" key="1">
    <source>
        <dbReference type="ARBA" id="ARBA00001917"/>
    </source>
</evidence>
<proteinExistence type="inferred from homology"/>
<gene>
    <name evidence="11" type="ORF">PIB30_035547</name>
</gene>
<keyword evidence="4" id="KW-0210">Decarboxylase</keyword>
<evidence type="ECO:0000313" key="12">
    <source>
        <dbReference type="Proteomes" id="UP001341840"/>
    </source>
</evidence>
<evidence type="ECO:0000259" key="10">
    <source>
        <dbReference type="Pfam" id="PF02441"/>
    </source>
</evidence>
<dbReference type="Pfam" id="PF02441">
    <property type="entry name" value="Flavoprotein"/>
    <property type="match status" value="1"/>
</dbReference>
<organism evidence="11 12">
    <name type="scientific">Stylosanthes scabra</name>
    <dbReference type="NCBI Taxonomy" id="79078"/>
    <lineage>
        <taxon>Eukaryota</taxon>
        <taxon>Viridiplantae</taxon>
        <taxon>Streptophyta</taxon>
        <taxon>Embryophyta</taxon>
        <taxon>Tracheophyta</taxon>
        <taxon>Spermatophyta</taxon>
        <taxon>Magnoliopsida</taxon>
        <taxon>eudicotyledons</taxon>
        <taxon>Gunneridae</taxon>
        <taxon>Pentapetalae</taxon>
        <taxon>rosids</taxon>
        <taxon>fabids</taxon>
        <taxon>Fabales</taxon>
        <taxon>Fabaceae</taxon>
        <taxon>Papilionoideae</taxon>
        <taxon>50 kb inversion clade</taxon>
        <taxon>dalbergioids sensu lato</taxon>
        <taxon>Dalbergieae</taxon>
        <taxon>Pterocarpus clade</taxon>
        <taxon>Stylosanthes</taxon>
    </lineage>
</organism>
<evidence type="ECO:0000256" key="4">
    <source>
        <dbReference type="ARBA" id="ARBA00022793"/>
    </source>
</evidence>
<feature type="region of interest" description="Disordered" evidence="9">
    <location>
        <begin position="1"/>
        <end position="27"/>
    </location>
</feature>
<comment type="cofactor">
    <cofactor evidence="1">
        <name>FMN</name>
        <dbReference type="ChEBI" id="CHEBI:58210"/>
    </cofactor>
</comment>
<evidence type="ECO:0000256" key="6">
    <source>
        <dbReference type="ARBA" id="ARBA00038350"/>
    </source>
</evidence>
<feature type="compositionally biased region" description="Acidic residues" evidence="9">
    <location>
        <begin position="1"/>
        <end position="10"/>
    </location>
</feature>
<evidence type="ECO:0000256" key="7">
    <source>
        <dbReference type="ARBA" id="ARBA00060685"/>
    </source>
</evidence>
<comment type="pathway">
    <text evidence="7">Cofactor biosynthesis; coenzyme A biosynthesis; CoA from (R)-pantothenate: step 3/5.</text>
</comment>
<dbReference type="SUPFAM" id="SSF52507">
    <property type="entry name" value="Homo-oligomeric flavin-containing Cys decarboxylases, HFCD"/>
    <property type="match status" value="1"/>
</dbReference>
<evidence type="ECO:0000256" key="8">
    <source>
        <dbReference type="ARBA" id="ARBA00066422"/>
    </source>
</evidence>
<keyword evidence="2" id="KW-0341">Growth regulation</keyword>
<sequence>MAALPEEDVGQDFKTNESSTINPAGLDPTQRKPRVLLAACGCHAARDFGLVCQSFVTWAEVRAVLTNDAWRFVNRSLVPPDGSVTLHLDSQQWLFWQKHGYGLHVELQKWADIMVIFPMSANTIAKMLGGLCDNLLTSIIRIWDYQKTLYSVPSLEPSMWNTTLTMKQIQSLRKLGSIVIIKTGEIPEPDAVSDVVRLHYLSNR</sequence>
<dbReference type="InterPro" id="IPR003382">
    <property type="entry name" value="Flavoprotein"/>
</dbReference>
<accession>A0ABU6SD94</accession>
<feature type="domain" description="Flavoprotein" evidence="10">
    <location>
        <begin position="34"/>
        <end position="190"/>
    </location>
</feature>
<dbReference type="EC" id="4.1.1.36" evidence="8"/>
<keyword evidence="12" id="KW-1185">Reference proteome</keyword>
<dbReference type="InterPro" id="IPR036551">
    <property type="entry name" value="Flavin_trans-like"/>
</dbReference>
<evidence type="ECO:0000256" key="2">
    <source>
        <dbReference type="ARBA" id="ARBA00022604"/>
    </source>
</evidence>
<evidence type="ECO:0000256" key="3">
    <source>
        <dbReference type="ARBA" id="ARBA00022643"/>
    </source>
</evidence>
<evidence type="ECO:0000256" key="9">
    <source>
        <dbReference type="SAM" id="MobiDB-lite"/>
    </source>
</evidence>
<protein>
    <recommendedName>
        <fullName evidence="8">phosphopantothenoylcysteine decarboxylase</fullName>
        <ecNumber evidence="8">4.1.1.36</ecNumber>
    </recommendedName>
</protein>
<reference evidence="11 12" key="1">
    <citation type="journal article" date="2023" name="Plants (Basel)">
        <title>Bridging the Gap: Combining Genomics and Transcriptomics Approaches to Understand Stylosanthes scabra, an Orphan Legume from the Brazilian Caatinga.</title>
        <authorList>
            <person name="Ferreira-Neto J.R.C."/>
            <person name="da Silva M.D."/>
            <person name="Binneck E."/>
            <person name="de Melo N.F."/>
            <person name="da Silva R.H."/>
            <person name="de Melo A.L.T.M."/>
            <person name="Pandolfi V."/>
            <person name="Bustamante F.O."/>
            <person name="Brasileiro-Vidal A.C."/>
            <person name="Benko-Iseppon A.M."/>
        </authorList>
    </citation>
    <scope>NUCLEOTIDE SEQUENCE [LARGE SCALE GENOMIC DNA]</scope>
    <source>
        <tissue evidence="11">Leaves</tissue>
    </source>
</reference>
<dbReference type="Proteomes" id="UP001341840">
    <property type="component" value="Unassembled WGS sequence"/>
</dbReference>
<keyword evidence="5" id="KW-0173">Coenzyme A biosynthesis</keyword>
<keyword evidence="4" id="KW-0456">Lyase</keyword>